<proteinExistence type="predicted"/>
<comment type="caution">
    <text evidence="1">The sequence shown here is derived from an EMBL/GenBank/DDBJ whole genome shotgun (WGS) entry which is preliminary data.</text>
</comment>
<dbReference type="EMBL" id="VXIV02001564">
    <property type="protein sequence ID" value="KAF6031797.1"/>
    <property type="molecule type" value="Genomic_DNA"/>
</dbReference>
<dbReference type="PANTHER" id="PTHR28592">
    <property type="entry name" value="ARMADILLO REPEAT-CONTAINING PROTEIN 1"/>
    <property type="match status" value="1"/>
</dbReference>
<dbReference type="Proteomes" id="UP000593567">
    <property type="component" value="Unassembled WGS sequence"/>
</dbReference>
<dbReference type="PANTHER" id="PTHR28592:SF1">
    <property type="entry name" value="ARMADILLO REPEAT-CONTAINING PROTEIN 1"/>
    <property type="match status" value="1"/>
</dbReference>
<dbReference type="SUPFAM" id="SSF48371">
    <property type="entry name" value="ARM repeat"/>
    <property type="match status" value="1"/>
</dbReference>
<organism evidence="1 2">
    <name type="scientific">Bugula neritina</name>
    <name type="common">Brown bryozoan</name>
    <name type="synonym">Sertularia neritina</name>
    <dbReference type="NCBI Taxonomy" id="10212"/>
    <lineage>
        <taxon>Eukaryota</taxon>
        <taxon>Metazoa</taxon>
        <taxon>Spiralia</taxon>
        <taxon>Lophotrochozoa</taxon>
        <taxon>Bryozoa</taxon>
        <taxon>Gymnolaemata</taxon>
        <taxon>Cheilostomatida</taxon>
        <taxon>Flustrina</taxon>
        <taxon>Buguloidea</taxon>
        <taxon>Bugulidae</taxon>
        <taxon>Bugula</taxon>
    </lineage>
</organism>
<sequence length="173" mass="19383">MLSSEGLDQLTAALKDPVKRKLIARDDTLIGGLVLVLSNADKKVVIEALEILLCLAMPVEHREFLHNFMGMKEQLTLLAKDTNPLDHVRELSSQLLCRLSSTEPVPFVPPQPLQQLRSRNANTDMNRAQRAGKTFNKPFLNATKFKTITLQIDGLHDKVRADAAPLVRQRLIL</sequence>
<protein>
    <submittedName>
        <fullName evidence="1">ARMC1</fullName>
    </submittedName>
</protein>
<dbReference type="OrthoDB" id="17335at2759"/>
<evidence type="ECO:0000313" key="1">
    <source>
        <dbReference type="EMBL" id="KAF6031797.1"/>
    </source>
</evidence>
<dbReference type="InterPro" id="IPR016024">
    <property type="entry name" value="ARM-type_fold"/>
</dbReference>
<name>A0A7J7K0N5_BUGNE</name>
<dbReference type="AlphaFoldDB" id="A0A7J7K0N5"/>
<reference evidence="1" key="1">
    <citation type="submission" date="2020-06" db="EMBL/GenBank/DDBJ databases">
        <title>Draft genome of Bugula neritina, a colonial animal packing powerful symbionts and potential medicines.</title>
        <authorList>
            <person name="Rayko M."/>
        </authorList>
    </citation>
    <scope>NUCLEOTIDE SEQUENCE [LARGE SCALE GENOMIC DNA]</scope>
    <source>
        <strain evidence="1">Kwan_BN1</strain>
    </source>
</reference>
<keyword evidence="2" id="KW-1185">Reference proteome</keyword>
<gene>
    <name evidence="1" type="ORF">EB796_009901</name>
</gene>
<evidence type="ECO:0000313" key="2">
    <source>
        <dbReference type="Proteomes" id="UP000593567"/>
    </source>
</evidence>
<accession>A0A7J7K0N5</accession>